<name>A0A9J6RHU7_9GAMM</name>
<reference evidence="1 2" key="1">
    <citation type="submission" date="2022-12" db="EMBL/GenBank/DDBJ databases">
        <title>Dasania phycosphaerae sp. nov., isolated from particulate material of the south coast of Korea.</title>
        <authorList>
            <person name="Jiang Y."/>
        </authorList>
    </citation>
    <scope>NUCLEOTIDE SEQUENCE [LARGE SCALE GENOMIC DNA]</scope>
    <source>
        <strain evidence="1 2">GY-19</strain>
    </source>
</reference>
<gene>
    <name evidence="1" type="ORF">O0V09_03480</name>
</gene>
<dbReference type="Proteomes" id="UP001069090">
    <property type="component" value="Unassembled WGS sequence"/>
</dbReference>
<proteinExistence type="predicted"/>
<organism evidence="1 2">
    <name type="scientific">Dasania phycosphaerae</name>
    <dbReference type="NCBI Taxonomy" id="2950436"/>
    <lineage>
        <taxon>Bacteria</taxon>
        <taxon>Pseudomonadati</taxon>
        <taxon>Pseudomonadota</taxon>
        <taxon>Gammaproteobacteria</taxon>
        <taxon>Cellvibrionales</taxon>
        <taxon>Spongiibacteraceae</taxon>
        <taxon>Dasania</taxon>
    </lineage>
</organism>
<comment type="caution">
    <text evidence="1">The sequence shown here is derived from an EMBL/GenBank/DDBJ whole genome shotgun (WGS) entry which is preliminary data.</text>
</comment>
<accession>A0A9J6RHU7</accession>
<protein>
    <submittedName>
        <fullName evidence="1">Uncharacterized protein</fullName>
    </submittedName>
</protein>
<dbReference type="RefSeq" id="WP_258330400.1">
    <property type="nucleotide sequence ID" value="NZ_JAPTGG010000002.1"/>
</dbReference>
<evidence type="ECO:0000313" key="2">
    <source>
        <dbReference type="Proteomes" id="UP001069090"/>
    </source>
</evidence>
<sequence length="207" mass="23289">MAASTTVIYEPQHSHAQQLQQRIEQLYPQARVSSQQQQLVVRAASAEQASEIAELLAIMDKPIQQFIVTLSSSPQQANHSSYSTRSNKLAQRYSLASDETLTVEYAQQHRDVVAVHRYYGALHGAHLANQDHKHHSLSIQLRSLGPQQVQLDYKLYQLQNGERSRISNSRIVNLDEWLALEGQHAQQPGTISTRSGNAIYILIQNAN</sequence>
<dbReference type="EMBL" id="JAPTGG010000002">
    <property type="protein sequence ID" value="MCZ0864246.1"/>
    <property type="molecule type" value="Genomic_DNA"/>
</dbReference>
<dbReference type="AlphaFoldDB" id="A0A9J6RHU7"/>
<evidence type="ECO:0000313" key="1">
    <source>
        <dbReference type="EMBL" id="MCZ0864246.1"/>
    </source>
</evidence>
<keyword evidence="2" id="KW-1185">Reference proteome</keyword>